<feature type="modified residue" description="N6-(pyridoxal phosphate)lysine" evidence="2">
    <location>
        <position position="51"/>
    </location>
</feature>
<gene>
    <name evidence="6" type="primary">RvY_04541-1</name>
    <name evidence="6" type="synonym">RvY_04541.1</name>
    <name evidence="6" type="ORF">RvY_04541</name>
</gene>
<evidence type="ECO:0000256" key="3">
    <source>
        <dbReference type="RuleBase" id="RU004514"/>
    </source>
</evidence>
<evidence type="ECO:0000256" key="2">
    <source>
        <dbReference type="HAMAP-Rule" id="MF_03225"/>
    </source>
</evidence>
<dbReference type="SUPFAM" id="SSF51419">
    <property type="entry name" value="PLP-binding barrel"/>
    <property type="match status" value="1"/>
</dbReference>
<dbReference type="NCBIfam" id="TIGR00044">
    <property type="entry name" value="YggS family pyridoxal phosphate-dependent enzyme"/>
    <property type="match status" value="1"/>
</dbReference>
<evidence type="ECO:0000313" key="7">
    <source>
        <dbReference type="Proteomes" id="UP000186922"/>
    </source>
</evidence>
<protein>
    <recommendedName>
        <fullName evidence="2">Pyridoxal phosphate homeostasis protein</fullName>
        <shortName evidence="2">PLP homeostasis protein</shortName>
    </recommendedName>
</protein>
<dbReference type="STRING" id="947166.A0A1D1US08"/>
<proteinExistence type="inferred from homology"/>
<name>A0A1D1US08_RAMVA</name>
<organism evidence="6 7">
    <name type="scientific">Ramazzottius varieornatus</name>
    <name type="common">Water bear</name>
    <name type="synonym">Tardigrade</name>
    <dbReference type="NCBI Taxonomy" id="947166"/>
    <lineage>
        <taxon>Eukaryota</taxon>
        <taxon>Metazoa</taxon>
        <taxon>Ecdysozoa</taxon>
        <taxon>Tardigrada</taxon>
        <taxon>Eutardigrada</taxon>
        <taxon>Parachela</taxon>
        <taxon>Hypsibioidea</taxon>
        <taxon>Ramazzottiidae</taxon>
        <taxon>Ramazzottius</taxon>
    </lineage>
</organism>
<comment type="caution">
    <text evidence="6">The sequence shown here is derived from an EMBL/GenBank/DDBJ whole genome shotgun (WGS) entry which is preliminary data.</text>
</comment>
<dbReference type="GO" id="GO:0030170">
    <property type="term" value="F:pyridoxal phosphate binding"/>
    <property type="evidence" value="ECO:0007669"/>
    <property type="project" value="UniProtKB-UniRule"/>
</dbReference>
<dbReference type="EMBL" id="BDGG01000002">
    <property type="protein sequence ID" value="GAU92464.1"/>
    <property type="molecule type" value="Genomic_DNA"/>
</dbReference>
<feature type="region of interest" description="Disordered" evidence="4">
    <location>
        <begin position="250"/>
        <end position="288"/>
    </location>
</feature>
<dbReference type="Pfam" id="PF01168">
    <property type="entry name" value="Ala_racemase_N"/>
    <property type="match status" value="1"/>
</dbReference>
<dbReference type="InterPro" id="IPR001608">
    <property type="entry name" value="Ala_racemase_N"/>
</dbReference>
<dbReference type="CDD" id="cd06822">
    <property type="entry name" value="PLPDE_III_YBL036c_euk"/>
    <property type="match status" value="1"/>
</dbReference>
<comment type="similarity">
    <text evidence="2 3">Belongs to the pyridoxal phosphate-binding protein YggS/PROSC family.</text>
</comment>
<dbReference type="InterPro" id="IPR029066">
    <property type="entry name" value="PLP-binding_barrel"/>
</dbReference>
<dbReference type="Proteomes" id="UP000186922">
    <property type="component" value="Unassembled WGS sequence"/>
</dbReference>
<dbReference type="FunFam" id="3.20.20.10:FF:000007">
    <property type="entry name" value="Pyridoxal phosphate homeostasis protein"/>
    <property type="match status" value="1"/>
</dbReference>
<accession>A0A1D1US08</accession>
<evidence type="ECO:0000256" key="1">
    <source>
        <dbReference type="ARBA" id="ARBA00022898"/>
    </source>
</evidence>
<feature type="domain" description="Alanine racemase N-terminal" evidence="5">
    <location>
        <begin position="21"/>
        <end position="256"/>
    </location>
</feature>
<keyword evidence="1 2" id="KW-0663">Pyridoxal phosphate</keyword>
<dbReference type="OrthoDB" id="10264196at2759"/>
<dbReference type="PANTHER" id="PTHR10146:SF14">
    <property type="entry name" value="PYRIDOXAL PHOSPHATE HOMEOSTASIS PROTEIN"/>
    <property type="match status" value="1"/>
</dbReference>
<dbReference type="HAMAP" id="MF_02087">
    <property type="entry name" value="PLP_homeostasis"/>
    <property type="match status" value="1"/>
</dbReference>
<dbReference type="InterPro" id="IPR011078">
    <property type="entry name" value="PyrdxlP_homeostasis"/>
</dbReference>
<evidence type="ECO:0000259" key="5">
    <source>
        <dbReference type="Pfam" id="PF01168"/>
    </source>
</evidence>
<comment type="function">
    <text evidence="2">Pyridoxal 5'-phosphate (PLP)-binding protein, which may be involved in intracellular homeostatic regulation of pyridoxal 5'-phosphate (PLP), the active form of vitamin B6.</text>
</comment>
<sequence>MHGVLIRLLDTGHMNRLRMMDSIAENLMVIQQRVKGLAKNSKEPLLVAVSKTKPVEAILEAYQAGQRHFGENYAKEIASKAKDPRILSSCPDIRWHFIGHLQRKAVNKVVGVQNLFVIETVDSPKIAEALNEGWKKKKTAEKLKVMLELNTSGEDSKHGFKADEVVEAAKFLKENCDQLRLTGLMTIGSATNSLQNVKPNPDFLTLIDCRKRVSEALGFNPDELELSMGMSHDYEHAVEMGSTEVRVGTAVFGNRPYPPNSDVGDSEVNQRDSPGSSGEETAKRFAHH</sequence>
<reference evidence="6 7" key="1">
    <citation type="journal article" date="2016" name="Nat. Commun.">
        <title>Extremotolerant tardigrade genome and improved radiotolerance of human cultured cells by tardigrade-unique protein.</title>
        <authorList>
            <person name="Hashimoto T."/>
            <person name="Horikawa D.D."/>
            <person name="Saito Y."/>
            <person name="Kuwahara H."/>
            <person name="Kozuka-Hata H."/>
            <person name="Shin-I T."/>
            <person name="Minakuchi Y."/>
            <person name="Ohishi K."/>
            <person name="Motoyama A."/>
            <person name="Aizu T."/>
            <person name="Enomoto A."/>
            <person name="Kondo K."/>
            <person name="Tanaka S."/>
            <person name="Hara Y."/>
            <person name="Koshikawa S."/>
            <person name="Sagara H."/>
            <person name="Miura T."/>
            <person name="Yokobori S."/>
            <person name="Miyagawa K."/>
            <person name="Suzuki Y."/>
            <person name="Kubo T."/>
            <person name="Oyama M."/>
            <person name="Kohara Y."/>
            <person name="Fujiyama A."/>
            <person name="Arakawa K."/>
            <person name="Katayama T."/>
            <person name="Toyoda A."/>
            <person name="Kunieda T."/>
        </authorList>
    </citation>
    <scope>NUCLEOTIDE SEQUENCE [LARGE SCALE GENOMIC DNA]</scope>
    <source>
        <strain evidence="6 7">YOKOZUNA-1</strain>
    </source>
</reference>
<dbReference type="PANTHER" id="PTHR10146">
    <property type="entry name" value="PROLINE SYNTHETASE CO-TRANSCRIBED BACTERIAL HOMOLOG PROTEIN"/>
    <property type="match status" value="1"/>
</dbReference>
<dbReference type="AlphaFoldDB" id="A0A1D1US08"/>
<evidence type="ECO:0000256" key="4">
    <source>
        <dbReference type="SAM" id="MobiDB-lite"/>
    </source>
</evidence>
<keyword evidence="7" id="KW-1185">Reference proteome</keyword>
<evidence type="ECO:0000313" key="6">
    <source>
        <dbReference type="EMBL" id="GAU92464.1"/>
    </source>
</evidence>
<dbReference type="Gene3D" id="3.20.20.10">
    <property type="entry name" value="Alanine racemase"/>
    <property type="match status" value="1"/>
</dbReference>